<dbReference type="InterPro" id="IPR016024">
    <property type="entry name" value="ARM-type_fold"/>
</dbReference>
<dbReference type="SMART" id="SM01345">
    <property type="entry name" value="Rapamycin_bind"/>
    <property type="match status" value="1"/>
</dbReference>
<dbReference type="InterPro" id="IPR000403">
    <property type="entry name" value="PI3/4_kinase_cat_dom"/>
</dbReference>
<dbReference type="SUPFAM" id="SSF48371">
    <property type="entry name" value="ARM repeat"/>
    <property type="match status" value="1"/>
</dbReference>
<dbReference type="SUPFAM" id="SSF56112">
    <property type="entry name" value="Protein kinase-like (PK-like)"/>
    <property type="match status" value="1"/>
</dbReference>
<accession>A6I8G7</accession>
<dbReference type="Proteomes" id="UP000234681">
    <property type="component" value="Chromosome 1"/>
</dbReference>
<reference evidence="7" key="1">
    <citation type="journal article" date="2005" name="Genome Res.">
        <title>Gene and alternative splicing annotation with AIR.</title>
        <authorList>
            <person name="Florea L."/>
            <person name="Di Francesco V."/>
            <person name="Miller J."/>
            <person name="Turner R."/>
            <person name="Yao A."/>
            <person name="Harris M."/>
            <person name="Walenz B."/>
            <person name="Mobarry C."/>
            <person name="Merkulov G.V."/>
            <person name="Charlab R."/>
            <person name="Dew I."/>
            <person name="Deng Z."/>
            <person name="Istrail S."/>
            <person name="Li P."/>
            <person name="Sutton G."/>
        </authorList>
    </citation>
    <scope>NUCLEOTIDE SEQUENCE</scope>
    <source>
        <strain evidence="7">BN</strain>
    </source>
</reference>
<dbReference type="InterPro" id="IPR018936">
    <property type="entry name" value="PI3/4_kinase_CS"/>
</dbReference>
<feature type="coiled-coil region" evidence="3">
    <location>
        <begin position="506"/>
        <end position="533"/>
    </location>
</feature>
<dbReference type="SMART" id="SM00146">
    <property type="entry name" value="PI3Kc"/>
    <property type="match status" value="1"/>
</dbReference>
<evidence type="ECO:0000256" key="3">
    <source>
        <dbReference type="SAM" id="Coils"/>
    </source>
</evidence>
<dbReference type="Gene3D" id="1.10.1070.11">
    <property type="entry name" value="Phosphatidylinositol 3-/4-kinase, catalytic domain"/>
    <property type="match status" value="1"/>
</dbReference>
<evidence type="ECO:0000256" key="1">
    <source>
        <dbReference type="ARBA" id="ARBA00022679"/>
    </source>
</evidence>
<reference evidence="7 8" key="2">
    <citation type="submission" date="2005-09" db="EMBL/GenBank/DDBJ databases">
        <authorList>
            <person name="Mural R.J."/>
            <person name="Li P.W."/>
            <person name="Adams M.D."/>
            <person name="Amanatides P.G."/>
            <person name="Baden-Tillson H."/>
            <person name="Barnstead M."/>
            <person name="Chin S.H."/>
            <person name="Dew I."/>
            <person name="Evans C.A."/>
            <person name="Ferriera S."/>
            <person name="Flanigan M."/>
            <person name="Fosler C."/>
            <person name="Glodek A."/>
            <person name="Gu Z."/>
            <person name="Holt R.A."/>
            <person name="Jennings D."/>
            <person name="Kraft C.L."/>
            <person name="Lu F."/>
            <person name="Nguyen T."/>
            <person name="Nusskern D.R."/>
            <person name="Pfannkoch C.M."/>
            <person name="Sitter C."/>
            <person name="Sutton G.G."/>
            <person name="Venter J.C."/>
            <person name="Wang Z."/>
            <person name="Woodage T."/>
            <person name="Zheng X.H."/>
            <person name="Zhong F."/>
        </authorList>
    </citation>
    <scope>NUCLEOTIDE SEQUENCE [LARGE SCALE GENOMIC DNA]</scope>
    <source>
        <strain evidence="7">BN</strain>
        <strain evidence="8">BN, Sprague-Dawley</strain>
    </source>
</reference>
<dbReference type="GO" id="GO:0016301">
    <property type="term" value="F:kinase activity"/>
    <property type="evidence" value="ECO:0007669"/>
    <property type="project" value="UniProtKB-KW"/>
</dbReference>
<proteinExistence type="predicted"/>
<evidence type="ECO:0000313" key="8">
    <source>
        <dbReference type="Proteomes" id="UP000234681"/>
    </source>
</evidence>
<dbReference type="FunFam" id="1.10.1070.11:FF:000008">
    <property type="entry name" value="serine/threonine-protein kinase SMG1 isoform X2"/>
    <property type="match status" value="1"/>
</dbReference>
<dbReference type="PROSITE" id="PS00916">
    <property type="entry name" value="PI3_4_KINASE_2"/>
    <property type="match status" value="1"/>
</dbReference>
<dbReference type="PROSITE" id="PS50290">
    <property type="entry name" value="PI3_4_KINASE_3"/>
    <property type="match status" value="1"/>
</dbReference>
<protein>
    <submittedName>
        <fullName evidence="7">RCG40265, isoform CRA_a</fullName>
    </submittedName>
</protein>
<evidence type="ECO:0000256" key="4">
    <source>
        <dbReference type="SAM" id="MobiDB-lite"/>
    </source>
</evidence>
<dbReference type="PROSITE" id="PS51189">
    <property type="entry name" value="FAT"/>
    <property type="match status" value="1"/>
</dbReference>
<dbReference type="Gene3D" id="3.30.1010.10">
    <property type="entry name" value="Phosphatidylinositol 3-kinase Catalytic Subunit, Chain A, domain 4"/>
    <property type="match status" value="1"/>
</dbReference>
<dbReference type="InterPro" id="IPR036940">
    <property type="entry name" value="PI3/4_kinase_cat_sf"/>
</dbReference>
<evidence type="ECO:0000256" key="2">
    <source>
        <dbReference type="ARBA" id="ARBA00022777"/>
    </source>
</evidence>
<dbReference type="InterPro" id="IPR011009">
    <property type="entry name" value="Kinase-like_dom_sf"/>
</dbReference>
<feature type="region of interest" description="Disordered" evidence="4">
    <location>
        <begin position="430"/>
        <end position="451"/>
    </location>
</feature>
<feature type="domain" description="PI3K/PI4K catalytic" evidence="5">
    <location>
        <begin position="656"/>
        <end position="912"/>
    </location>
</feature>
<dbReference type="AlphaFoldDB" id="A6I8G7"/>
<dbReference type="Pfam" id="PF00454">
    <property type="entry name" value="PI3_PI4_kinase"/>
    <property type="match status" value="2"/>
</dbReference>
<dbReference type="PANTHER" id="PTHR11139:SF71">
    <property type="entry name" value="SERINE_THREONINE-PROTEIN KINASE SMG1"/>
    <property type="match status" value="1"/>
</dbReference>
<dbReference type="InterPro" id="IPR014009">
    <property type="entry name" value="PIK_FAT"/>
</dbReference>
<gene>
    <name evidence="7" type="ORF">rCG_40265</name>
</gene>
<dbReference type="PANTHER" id="PTHR11139">
    <property type="entry name" value="ATAXIA TELANGIECTASIA MUTATED ATM -RELATED"/>
    <property type="match status" value="1"/>
</dbReference>
<sequence length="1045" mass="118255">MAVLNRDCLIPLFSDALRSCKQHDVRPWMQALRYTMYQNQLLEKIKEQTVPIRSHLMELGLTAAKFARKRGNVSLATRLLAQCSEVQLGKTTTAQDLVQHFKKLSTQGQVDEKWGPELDIEKTKLLYTAVHIGVGEPDFILGQLYHLSSVQAPEVAKSWAALASWAYRWGRKVVDNASQGEGVRLLPREKSEVQNLLPDTITEEEKERIYGILGQADEDITLQITESEDNEDDDMVDVIWRQLISSCPWLSELDENATEGVIKVWRKVVDRIFSLYKLSCSAYFTFLKLNAGQVLLDEDDPRLHLSHRAEQSTDDVIVMATLRLLRLLVKHAGELRQYLEHGLETTPTAPWRGIIPQLFSRLNHPEVYVRQSICNLLCRVAQDSPHLILYPAIVGTISLSSESQASGNKYSSAIPTLLGNIQGEELLVSECEGGSPPASQDSNKDEPKSGLNEDQAMMQDCYSKIVDKLSSANPTMVLQVQMLVAELRRVTVLWDELWLGVLLQQHMYVLRRIQQLEDEVKRVQNNNTLRKEEKIAIMREKHTALMKPIVFALEHVRSITAAPAETPHEKWFQDNYGDAIDNALEKLKTPSNPAKPGSSWIPFKEIMLSLQQRAQKRASYILRLDEISPWLAAMTNTEIALPGEVSARDTVTIHSVGGTITILPTKTKPKKLLFLGSDGKSYPYLFKGLEDLHLDERIMQFLSIVNTMFATINRQETPRFHARHYSVTPLGTRSGLIQWVDGATPLFGLYKRWQQREAALQAQKSYARSTAVMSMVGYIIGLGDRHLDNVLIDMTTGEVVHIDYNVCFEKGKSLRVPEKVPFRMTQNIETALGVTGVEGVFRLSCEQVLHIMRRGRETLLTLLEAFVYDPLVDWTAGGEAGFAGAVYGGGGQQAESKQSKREMEREITRSLFSSRVAEIKVNWFKNRDEMLVVLPKLDSSLDEYLSLQEQLTDVEKLQGKLLEEIEFLEGAEGVDHPSRTLQHRYSEHTQLQTQQRAVQEAIQVKLNEFEQWITHYQAAFNNLEATQLASLLQEISTQMDLGATL</sequence>
<dbReference type="InterPro" id="IPR050517">
    <property type="entry name" value="DDR_Repair_Kinase"/>
</dbReference>
<keyword evidence="2" id="KW-0418">Kinase</keyword>
<evidence type="ECO:0000313" key="7">
    <source>
        <dbReference type="EMBL" id="EDM17712.1"/>
    </source>
</evidence>
<dbReference type="EMBL" id="CH473956">
    <property type="protein sequence ID" value="EDM17713.1"/>
    <property type="molecule type" value="Genomic_DNA"/>
</dbReference>
<dbReference type="FunFam" id="3.30.1010.10:FF:000010">
    <property type="entry name" value="serine/threonine-protein kinase SMG1 isoform X1"/>
    <property type="match status" value="1"/>
</dbReference>
<dbReference type="EMBL" id="CH473956">
    <property type="protein sequence ID" value="EDM17712.1"/>
    <property type="molecule type" value="Genomic_DNA"/>
</dbReference>
<keyword evidence="3" id="KW-0175">Coiled coil</keyword>
<organism evidence="7 8">
    <name type="scientific">Rattus norvegicus</name>
    <name type="common">Rat</name>
    <dbReference type="NCBI Taxonomy" id="10116"/>
    <lineage>
        <taxon>Eukaryota</taxon>
        <taxon>Metazoa</taxon>
        <taxon>Chordata</taxon>
        <taxon>Craniata</taxon>
        <taxon>Vertebrata</taxon>
        <taxon>Euteleostomi</taxon>
        <taxon>Mammalia</taxon>
        <taxon>Eutheria</taxon>
        <taxon>Euarchontoglires</taxon>
        <taxon>Glires</taxon>
        <taxon>Rodentia</taxon>
        <taxon>Myomorpha</taxon>
        <taxon>Muroidea</taxon>
        <taxon>Muridae</taxon>
        <taxon>Murinae</taxon>
        <taxon>Rattus</taxon>
    </lineage>
</organism>
<name>A6I8G7_RAT</name>
<evidence type="ECO:0000259" key="5">
    <source>
        <dbReference type="PROSITE" id="PS50290"/>
    </source>
</evidence>
<keyword evidence="1" id="KW-0808">Transferase</keyword>
<evidence type="ECO:0000259" key="6">
    <source>
        <dbReference type="PROSITE" id="PS51189"/>
    </source>
</evidence>
<feature type="domain" description="FAT" evidence="6">
    <location>
        <begin position="1"/>
        <end position="398"/>
    </location>
</feature>